<dbReference type="AlphaFoldDB" id="A0A2T4C5Q5"/>
<evidence type="ECO:0000256" key="1">
    <source>
        <dbReference type="SAM" id="MobiDB-lite"/>
    </source>
</evidence>
<keyword evidence="3" id="KW-1185">Reference proteome</keyword>
<evidence type="ECO:0000313" key="2">
    <source>
        <dbReference type="EMBL" id="PTB76885.1"/>
    </source>
</evidence>
<feature type="region of interest" description="Disordered" evidence="1">
    <location>
        <begin position="1"/>
        <end position="32"/>
    </location>
</feature>
<gene>
    <name evidence="2" type="ORF">M440DRAFT_1462695</name>
</gene>
<sequence length="194" mass="21202">MTPSNTSAQAPLRTAAPCVPQRLPTEGPMDARHSPRINCAIAEQSKDPDLIGFMSPMSADPCLVGLPGRSLKLVVEERTTPLHVPAPDCQGRQGRPQSREPVFVSAESQTIAMVSVRLCVAWKAADPDSGGEANDDRQTRESDVALKQSWGAFLGRATASRRESCQVLPFLSQAEMRVFAWRVVRRRLIVNLTL</sequence>
<evidence type="ECO:0000313" key="3">
    <source>
        <dbReference type="Proteomes" id="UP000240760"/>
    </source>
</evidence>
<dbReference type="Proteomes" id="UP000240760">
    <property type="component" value="Unassembled WGS sequence"/>
</dbReference>
<reference evidence="2 3" key="1">
    <citation type="submission" date="2016-07" db="EMBL/GenBank/DDBJ databases">
        <title>Multiple horizontal gene transfer events from other fungi enriched the ability of initially mycotrophic Trichoderma (Ascomycota) to feed on dead plant biomass.</title>
        <authorList>
            <consortium name="DOE Joint Genome Institute"/>
            <person name="Aerts A."/>
            <person name="Atanasova L."/>
            <person name="Chenthamara K."/>
            <person name="Zhang J."/>
            <person name="Grujic M."/>
            <person name="Henrissat B."/>
            <person name="Kuo A."/>
            <person name="Salamov A."/>
            <person name="Lipzen A."/>
            <person name="Labutti K."/>
            <person name="Barry K."/>
            <person name="Miao Y."/>
            <person name="Rahimi M.J."/>
            <person name="Shen Q."/>
            <person name="Grigoriev I.V."/>
            <person name="Kubicek C.P."/>
            <person name="Druzhinina I.S."/>
        </authorList>
    </citation>
    <scope>NUCLEOTIDE SEQUENCE [LARGE SCALE GENOMIC DNA]</scope>
    <source>
        <strain evidence="2 3">ATCC 18648</strain>
    </source>
</reference>
<accession>A0A2T4C5Q5</accession>
<protein>
    <submittedName>
        <fullName evidence="2">Uncharacterized protein</fullName>
    </submittedName>
</protein>
<dbReference type="EMBL" id="KZ679131">
    <property type="protein sequence ID" value="PTB76885.1"/>
    <property type="molecule type" value="Genomic_DNA"/>
</dbReference>
<name>A0A2T4C5Q5_TRILO</name>
<organism evidence="2 3">
    <name type="scientific">Trichoderma longibrachiatum ATCC 18648</name>
    <dbReference type="NCBI Taxonomy" id="983965"/>
    <lineage>
        <taxon>Eukaryota</taxon>
        <taxon>Fungi</taxon>
        <taxon>Dikarya</taxon>
        <taxon>Ascomycota</taxon>
        <taxon>Pezizomycotina</taxon>
        <taxon>Sordariomycetes</taxon>
        <taxon>Hypocreomycetidae</taxon>
        <taxon>Hypocreales</taxon>
        <taxon>Hypocreaceae</taxon>
        <taxon>Trichoderma</taxon>
    </lineage>
</organism>
<proteinExistence type="predicted"/>